<dbReference type="RefSeq" id="WP_111137379.1">
    <property type="nucleotide sequence ID" value="NZ_POUB01000354.1"/>
</dbReference>
<keyword evidence="3" id="KW-0966">Cell projection</keyword>
<dbReference type="OrthoDB" id="3404058at2"/>
<proteinExistence type="predicted"/>
<keyword evidence="3" id="KW-0282">Flagellum</keyword>
<sequence length="214" mass="21384">MGRAVSASTLRPVRRPRLPGRAALLRAGLVATLLALAAAVLHAPSECPPAPPAGASQKGAAQAGAARAGAPQVTAPPADRAWPGAPRAGAPLVPTGRAGTPTDQPTTGGGERDDGTPPDRLPVALPDGTVGVPVRLAEPAALSVLRPGARVDLLAVPPDAGEARLLAAAALVLDVMGAEAVDGSSALYLALDPRQARRAVSQPEGTRFAVLVRR</sequence>
<name>A0A2W2CM29_9ACTN</name>
<evidence type="ECO:0000313" key="4">
    <source>
        <dbReference type="Proteomes" id="UP000248749"/>
    </source>
</evidence>
<organism evidence="3 4">
    <name type="scientific">Micromonospora deserti</name>
    <dbReference type="NCBI Taxonomy" id="2070366"/>
    <lineage>
        <taxon>Bacteria</taxon>
        <taxon>Bacillati</taxon>
        <taxon>Actinomycetota</taxon>
        <taxon>Actinomycetes</taxon>
        <taxon>Micromonosporales</taxon>
        <taxon>Micromonosporaceae</taxon>
        <taxon>Micromonospora</taxon>
    </lineage>
</organism>
<feature type="compositionally biased region" description="Low complexity" evidence="1">
    <location>
        <begin position="53"/>
        <end position="91"/>
    </location>
</feature>
<reference evidence="3 4" key="1">
    <citation type="submission" date="2018-01" db="EMBL/GenBank/DDBJ databases">
        <title>Draft genome sequence of Salinispora sp. 13K206.</title>
        <authorList>
            <person name="Sahin N."/>
            <person name="Saygin H."/>
            <person name="Ay H."/>
        </authorList>
    </citation>
    <scope>NUCLEOTIDE SEQUENCE [LARGE SCALE GENOMIC DNA]</scope>
    <source>
        <strain evidence="3 4">13K206</strain>
    </source>
</reference>
<dbReference type="AlphaFoldDB" id="A0A2W2CM29"/>
<feature type="signal peptide" evidence="2">
    <location>
        <begin position="1"/>
        <end position="37"/>
    </location>
</feature>
<feature type="region of interest" description="Disordered" evidence="1">
    <location>
        <begin position="47"/>
        <end position="126"/>
    </location>
</feature>
<evidence type="ECO:0000313" key="3">
    <source>
        <dbReference type="EMBL" id="PZF86376.1"/>
    </source>
</evidence>
<feature type="chain" id="PRO_5038880155" evidence="2">
    <location>
        <begin position="38"/>
        <end position="214"/>
    </location>
</feature>
<gene>
    <name evidence="3" type="ORF">C1I99_28980</name>
</gene>
<evidence type="ECO:0000256" key="2">
    <source>
        <dbReference type="SAM" id="SignalP"/>
    </source>
</evidence>
<dbReference type="Proteomes" id="UP000248749">
    <property type="component" value="Unassembled WGS sequence"/>
</dbReference>
<keyword evidence="4" id="KW-1185">Reference proteome</keyword>
<dbReference type="EMBL" id="POUB01000354">
    <property type="protein sequence ID" value="PZF86376.1"/>
    <property type="molecule type" value="Genomic_DNA"/>
</dbReference>
<keyword evidence="2" id="KW-0732">Signal</keyword>
<accession>A0A2W2CM29</accession>
<keyword evidence="3" id="KW-0969">Cilium</keyword>
<protein>
    <submittedName>
        <fullName evidence="3">Flagellar biosynthesis protein FlgA</fullName>
    </submittedName>
</protein>
<evidence type="ECO:0000256" key="1">
    <source>
        <dbReference type="SAM" id="MobiDB-lite"/>
    </source>
</evidence>
<comment type="caution">
    <text evidence="3">The sequence shown here is derived from an EMBL/GenBank/DDBJ whole genome shotgun (WGS) entry which is preliminary data.</text>
</comment>